<reference evidence="17" key="2">
    <citation type="journal article" date="2021" name="PeerJ">
        <title>Extensive microbial diversity within the chicken gut microbiome revealed by metagenomics and culture.</title>
        <authorList>
            <person name="Gilroy R."/>
            <person name="Ravi A."/>
            <person name="Getino M."/>
            <person name="Pursley I."/>
            <person name="Horton D.L."/>
            <person name="Alikhan N.F."/>
            <person name="Baker D."/>
            <person name="Gharbi K."/>
            <person name="Hall N."/>
            <person name="Watson M."/>
            <person name="Adriaenssens E.M."/>
            <person name="Foster-Nyarko E."/>
            <person name="Jarju S."/>
            <person name="Secka A."/>
            <person name="Antonio M."/>
            <person name="Oren A."/>
            <person name="Chaudhuri R.R."/>
            <person name="La Ragione R."/>
            <person name="Hildebrand F."/>
            <person name="Pallen M.J."/>
        </authorList>
    </citation>
    <scope>NUCLEOTIDE SEQUENCE</scope>
    <source>
        <strain evidence="17">ChiHile30-977</strain>
    </source>
</reference>
<dbReference type="PROSITE" id="PS51085">
    <property type="entry name" value="2FE2S_FER_2"/>
    <property type="match status" value="1"/>
</dbReference>
<dbReference type="InterPro" id="IPR019574">
    <property type="entry name" value="NADH_UbQ_OxRdtase_Gsu_4Fe4S-bd"/>
</dbReference>
<dbReference type="CDD" id="cd00207">
    <property type="entry name" value="fer2"/>
    <property type="match status" value="1"/>
</dbReference>
<evidence type="ECO:0000259" key="16">
    <source>
        <dbReference type="PROSITE" id="PS51839"/>
    </source>
</evidence>
<evidence type="ECO:0000256" key="10">
    <source>
        <dbReference type="ARBA" id="ARBA00023014"/>
    </source>
</evidence>
<dbReference type="SUPFAM" id="SSF53920">
    <property type="entry name" value="Fe-only hydrogenase"/>
    <property type="match status" value="1"/>
</dbReference>
<evidence type="ECO:0000256" key="7">
    <source>
        <dbReference type="ARBA" id="ARBA00022737"/>
    </source>
</evidence>
<evidence type="ECO:0000256" key="11">
    <source>
        <dbReference type="ARBA" id="ARBA00023027"/>
    </source>
</evidence>
<dbReference type="SUPFAM" id="SSF54862">
    <property type="entry name" value="4Fe-4S ferredoxins"/>
    <property type="match status" value="1"/>
</dbReference>
<dbReference type="PANTHER" id="PTHR11615">
    <property type="entry name" value="NITRATE, FORMATE, IRON DEHYDROGENASE"/>
    <property type="match status" value="1"/>
</dbReference>
<dbReference type="Gene3D" id="3.30.70.20">
    <property type="match status" value="1"/>
</dbReference>
<dbReference type="SMART" id="SM00929">
    <property type="entry name" value="NADH-G_4Fe-4S_3"/>
    <property type="match status" value="1"/>
</dbReference>
<dbReference type="SUPFAM" id="SSF52833">
    <property type="entry name" value="Thioredoxin-like"/>
    <property type="match status" value="1"/>
</dbReference>
<evidence type="ECO:0000313" key="18">
    <source>
        <dbReference type="Proteomes" id="UP000886819"/>
    </source>
</evidence>
<name>A0A9D0YYQ9_9FIRM</name>
<dbReference type="InterPro" id="IPR003149">
    <property type="entry name" value="Fe_hydrogenase_ssu"/>
</dbReference>
<keyword evidence="12" id="KW-0472">Membrane</keyword>
<dbReference type="PROSITE" id="PS51839">
    <property type="entry name" value="4FE4S_HC3"/>
    <property type="match status" value="1"/>
</dbReference>
<dbReference type="GO" id="GO:0016020">
    <property type="term" value="C:membrane"/>
    <property type="evidence" value="ECO:0007669"/>
    <property type="project" value="UniProtKB-SubCell"/>
</dbReference>
<dbReference type="InterPro" id="IPR017896">
    <property type="entry name" value="4Fe4S_Fe-S-bd"/>
</dbReference>
<sequence length="659" mass="72801">MKSPSILVDNVSVPIEGERNLLEVIRKAHIDLPTFCYHSEISVYGACRMCMVDVEGQGLVPACSTPPADGMVVRTNTQPIRDLRRIIVELMLANHDANCTTCPRSGDCRLQRIAAQLGIRKVRFQKTMKDMPLDLSSDAIVRDPNKCVLCGDCVRVCSEIQSVGALDFAHRGANARVVPCFDKGLGTVECVNCGQCVKVCPVGALTPKSQIDAVWEALHDKTKLVVASIAPAVRVAVGEAFGFQPGETTSGQIVASLRLMGFDRVYDTSFGADMTVMEEGREFLERLQKGENLPQFTSCCPAWVKFAEQYFPEMLSHLSSCKSPQQMFGAACKEVLTRETGRDRREIVVVSIMPCTAKKFEARRPEMAVNGNPDIDWVLTTQEFIQMVRESGIDFSVLEPASFDMPMGFKTGAGVIFGASGGVSEAVLRYAADKLGASGEFTQTRGEDGLRVCQVEVGDQTLRLAVVSGLANARELMDRIRRGEAQYDLVEVMACCGGCVNGGGQPVHEHRDTVSKRARGLYDNDTMLPFHRSQDNPYLRKLYDEHLRGHRAHELLHTHYQNRKRIENEDIWLSASNEKEDTLPLTICFGTSCFLRGAQNLYTALTAYLQEQGLADRVSFKATFCQESCQKGPVLMVGEEEIHHCTLEKAKEAIARHLA</sequence>
<feature type="domain" description="4Fe-4S ferredoxin-type" evidence="15">
    <location>
        <begin position="181"/>
        <end position="210"/>
    </location>
</feature>
<dbReference type="InterPro" id="IPR000283">
    <property type="entry name" value="NADH_UbQ_OxRdtase_75kDa_su_CS"/>
</dbReference>
<dbReference type="Pfam" id="PF10588">
    <property type="entry name" value="NADH-G_4Fe-4S_3"/>
    <property type="match status" value="1"/>
</dbReference>
<comment type="cofactor">
    <cofactor evidence="1">
        <name>[4Fe-4S] cluster</name>
        <dbReference type="ChEBI" id="CHEBI:49883"/>
    </cofactor>
</comment>
<gene>
    <name evidence="17" type="ORF">IAA66_09790</name>
</gene>
<evidence type="ECO:0000256" key="8">
    <source>
        <dbReference type="ARBA" id="ARBA00022967"/>
    </source>
</evidence>
<dbReference type="InterPro" id="IPR036991">
    <property type="entry name" value="Fe_hydrogenase_ssu_sf"/>
</dbReference>
<feature type="domain" description="4Fe-4S ferredoxin-type" evidence="15">
    <location>
        <begin position="138"/>
        <end position="168"/>
    </location>
</feature>
<evidence type="ECO:0000256" key="1">
    <source>
        <dbReference type="ARBA" id="ARBA00001966"/>
    </source>
</evidence>
<dbReference type="SMART" id="SM00902">
    <property type="entry name" value="Fe_hyd_SSU"/>
    <property type="match status" value="1"/>
</dbReference>
<dbReference type="GO" id="GO:0042773">
    <property type="term" value="P:ATP synthesis coupled electron transport"/>
    <property type="evidence" value="ECO:0007669"/>
    <property type="project" value="InterPro"/>
</dbReference>
<dbReference type="InterPro" id="IPR009016">
    <property type="entry name" value="Fe_hydrogenase"/>
</dbReference>
<dbReference type="CDD" id="cd02980">
    <property type="entry name" value="TRX_Fd_family"/>
    <property type="match status" value="1"/>
</dbReference>
<dbReference type="GO" id="GO:0051539">
    <property type="term" value="F:4 iron, 4 sulfur cluster binding"/>
    <property type="evidence" value="ECO:0007669"/>
    <property type="project" value="UniProtKB-KW"/>
</dbReference>
<dbReference type="FunFam" id="3.10.20.740:FF:000004">
    <property type="entry name" value="NADH-quinone oxidoreductase"/>
    <property type="match status" value="1"/>
</dbReference>
<dbReference type="GO" id="GO:0008137">
    <property type="term" value="F:NADH dehydrogenase (ubiquinone) activity"/>
    <property type="evidence" value="ECO:0007669"/>
    <property type="project" value="InterPro"/>
</dbReference>
<dbReference type="PROSITE" id="PS00641">
    <property type="entry name" value="COMPLEX1_75K_1"/>
    <property type="match status" value="1"/>
</dbReference>
<dbReference type="InterPro" id="IPR050340">
    <property type="entry name" value="Cytosolic_Fe-S_CAF"/>
</dbReference>
<dbReference type="EMBL" id="DVFI01000133">
    <property type="protein sequence ID" value="HIQ63856.1"/>
    <property type="molecule type" value="Genomic_DNA"/>
</dbReference>
<dbReference type="Pfam" id="PF13510">
    <property type="entry name" value="Fer2_4"/>
    <property type="match status" value="1"/>
</dbReference>
<keyword evidence="7" id="KW-0677">Repeat</keyword>
<dbReference type="GO" id="GO:0005506">
    <property type="term" value="F:iron ion binding"/>
    <property type="evidence" value="ECO:0007669"/>
    <property type="project" value="InterPro"/>
</dbReference>
<evidence type="ECO:0000256" key="2">
    <source>
        <dbReference type="ARBA" id="ARBA00004370"/>
    </source>
</evidence>
<evidence type="ECO:0000256" key="4">
    <source>
        <dbReference type="ARBA" id="ARBA00022485"/>
    </source>
</evidence>
<organism evidence="17 18">
    <name type="scientific">Candidatus Avichristensenella intestinipullorum</name>
    <dbReference type="NCBI Taxonomy" id="2840693"/>
    <lineage>
        <taxon>Bacteria</taxon>
        <taxon>Bacillati</taxon>
        <taxon>Bacillota</taxon>
        <taxon>Clostridia</taxon>
        <taxon>Candidatus Avichristensenella</taxon>
    </lineage>
</organism>
<dbReference type="PROSITE" id="PS00198">
    <property type="entry name" value="4FE4S_FER_1"/>
    <property type="match status" value="1"/>
</dbReference>
<evidence type="ECO:0000256" key="3">
    <source>
        <dbReference type="ARBA" id="ARBA00005404"/>
    </source>
</evidence>
<dbReference type="InterPro" id="IPR013352">
    <property type="entry name" value="Fe_hydrogenase_subset"/>
</dbReference>
<evidence type="ECO:0000256" key="6">
    <source>
        <dbReference type="ARBA" id="ARBA00022723"/>
    </source>
</evidence>
<evidence type="ECO:0000256" key="5">
    <source>
        <dbReference type="ARBA" id="ARBA00022714"/>
    </source>
</evidence>
<protein>
    <submittedName>
        <fullName evidence="17">Iron hydrogenase small subunit</fullName>
    </submittedName>
</protein>
<feature type="domain" description="4Fe-4S His(Cys)3-ligated-type" evidence="16">
    <location>
        <begin position="79"/>
        <end position="118"/>
    </location>
</feature>
<keyword evidence="10" id="KW-0411">Iron-sulfur</keyword>
<dbReference type="Gene3D" id="3.10.20.740">
    <property type="match status" value="1"/>
</dbReference>
<evidence type="ECO:0000259" key="14">
    <source>
        <dbReference type="PROSITE" id="PS51085"/>
    </source>
</evidence>
<dbReference type="Pfam" id="PF02256">
    <property type="entry name" value="Fe_hyd_SSU"/>
    <property type="match status" value="1"/>
</dbReference>
<keyword evidence="11" id="KW-0520">NAD</keyword>
<dbReference type="InterPro" id="IPR017900">
    <property type="entry name" value="4Fe4S_Fe_S_CS"/>
</dbReference>
<evidence type="ECO:0000313" key="17">
    <source>
        <dbReference type="EMBL" id="HIQ63856.1"/>
    </source>
</evidence>
<keyword evidence="4" id="KW-0004">4Fe-4S</keyword>
<dbReference type="InterPro" id="IPR004108">
    <property type="entry name" value="Fe_hydrogenase_lsu_C"/>
</dbReference>
<keyword evidence="6" id="KW-0479">Metal-binding</keyword>
<dbReference type="Gene3D" id="3.40.50.1780">
    <property type="match status" value="1"/>
</dbReference>
<proteinExistence type="inferred from homology"/>
<keyword evidence="8" id="KW-1278">Translocase</keyword>
<dbReference type="NCBIfam" id="TIGR02512">
    <property type="entry name" value="FeFe_hydrog_A"/>
    <property type="match status" value="1"/>
</dbReference>
<dbReference type="GO" id="GO:0008901">
    <property type="term" value="F:ferredoxin hydrogenase activity"/>
    <property type="evidence" value="ECO:0007669"/>
    <property type="project" value="InterPro"/>
</dbReference>
<feature type="domain" description="2Fe-2S ferredoxin-type" evidence="14">
    <location>
        <begin position="2"/>
        <end position="79"/>
    </location>
</feature>
<comment type="similarity">
    <text evidence="3">Belongs to the complex I 75 kDa subunit family.</text>
</comment>
<dbReference type="Gene3D" id="3.40.30.10">
    <property type="entry name" value="Glutaredoxin"/>
    <property type="match status" value="1"/>
</dbReference>
<dbReference type="Gene3D" id="3.40.950.10">
    <property type="entry name" value="Fe-only Hydrogenase (Larger Subunit), Chain L, domain 3"/>
    <property type="match status" value="1"/>
</dbReference>
<evidence type="ECO:0000256" key="9">
    <source>
        <dbReference type="ARBA" id="ARBA00023004"/>
    </source>
</evidence>
<dbReference type="Proteomes" id="UP000886819">
    <property type="component" value="Unassembled WGS sequence"/>
</dbReference>
<keyword evidence="5" id="KW-0001">2Fe-2S</keyword>
<dbReference type="GO" id="GO:0051537">
    <property type="term" value="F:2 iron, 2 sulfur cluster binding"/>
    <property type="evidence" value="ECO:0007669"/>
    <property type="project" value="UniProtKB-KW"/>
</dbReference>
<dbReference type="FunFam" id="3.30.70.20:FF:000035">
    <property type="entry name" value="Iron hydrogenase 1"/>
    <property type="match status" value="1"/>
</dbReference>
<dbReference type="Pfam" id="PF12838">
    <property type="entry name" value="Fer4_7"/>
    <property type="match status" value="1"/>
</dbReference>
<keyword evidence="9" id="KW-0408">Iron</keyword>
<dbReference type="Pfam" id="PF02906">
    <property type="entry name" value="Fe_hyd_lg_C"/>
    <property type="match status" value="1"/>
</dbReference>
<comment type="cofactor">
    <cofactor evidence="13">
        <name>[2Fe-2S] cluster</name>
        <dbReference type="ChEBI" id="CHEBI:190135"/>
    </cofactor>
</comment>
<evidence type="ECO:0000256" key="13">
    <source>
        <dbReference type="ARBA" id="ARBA00034078"/>
    </source>
</evidence>
<reference evidence="17" key="1">
    <citation type="submission" date="2020-10" db="EMBL/GenBank/DDBJ databases">
        <authorList>
            <person name="Gilroy R."/>
        </authorList>
    </citation>
    <scope>NUCLEOTIDE SEQUENCE</scope>
    <source>
        <strain evidence="17">ChiHile30-977</strain>
    </source>
</reference>
<dbReference type="SUPFAM" id="SSF54292">
    <property type="entry name" value="2Fe-2S ferredoxin-like"/>
    <property type="match status" value="1"/>
</dbReference>
<dbReference type="AlphaFoldDB" id="A0A9D0YYQ9"/>
<dbReference type="InterPro" id="IPR036249">
    <property type="entry name" value="Thioredoxin-like_sf"/>
</dbReference>
<comment type="caution">
    <text evidence="17">The sequence shown here is derived from an EMBL/GenBank/DDBJ whole genome shotgun (WGS) entry which is preliminary data.</text>
</comment>
<dbReference type="Pfam" id="PF01257">
    <property type="entry name" value="2Fe-2S_thioredx"/>
    <property type="match status" value="1"/>
</dbReference>
<accession>A0A9D0YYQ9</accession>
<dbReference type="InterPro" id="IPR036010">
    <property type="entry name" value="2Fe-2S_ferredoxin-like_sf"/>
</dbReference>
<dbReference type="PROSITE" id="PS51379">
    <property type="entry name" value="4FE4S_FER_2"/>
    <property type="match status" value="2"/>
</dbReference>
<evidence type="ECO:0000256" key="12">
    <source>
        <dbReference type="ARBA" id="ARBA00023136"/>
    </source>
</evidence>
<dbReference type="Gene3D" id="4.10.260.20">
    <property type="entry name" value="Iron hydrogenase, small subunit"/>
    <property type="match status" value="1"/>
</dbReference>
<dbReference type="InterPro" id="IPR001041">
    <property type="entry name" value="2Fe-2S_ferredoxin-type"/>
</dbReference>
<evidence type="ECO:0000259" key="15">
    <source>
        <dbReference type="PROSITE" id="PS51379"/>
    </source>
</evidence>
<comment type="subcellular location">
    <subcellularLocation>
        <location evidence="2">Membrane</location>
    </subcellularLocation>
</comment>